<dbReference type="EMBL" id="JARBHB010000008">
    <property type="protein sequence ID" value="KAJ8876349.1"/>
    <property type="molecule type" value="Genomic_DNA"/>
</dbReference>
<evidence type="ECO:0000313" key="3">
    <source>
        <dbReference type="Proteomes" id="UP001159363"/>
    </source>
</evidence>
<accession>A0ABQ9GWF1</accession>
<feature type="compositionally biased region" description="Basic and acidic residues" evidence="1">
    <location>
        <begin position="108"/>
        <end position="118"/>
    </location>
</feature>
<feature type="region of interest" description="Disordered" evidence="1">
    <location>
        <begin position="84"/>
        <end position="118"/>
    </location>
</feature>
<organism evidence="2 3">
    <name type="scientific">Dryococelus australis</name>
    <dbReference type="NCBI Taxonomy" id="614101"/>
    <lineage>
        <taxon>Eukaryota</taxon>
        <taxon>Metazoa</taxon>
        <taxon>Ecdysozoa</taxon>
        <taxon>Arthropoda</taxon>
        <taxon>Hexapoda</taxon>
        <taxon>Insecta</taxon>
        <taxon>Pterygota</taxon>
        <taxon>Neoptera</taxon>
        <taxon>Polyneoptera</taxon>
        <taxon>Phasmatodea</taxon>
        <taxon>Verophasmatodea</taxon>
        <taxon>Anareolatae</taxon>
        <taxon>Phasmatidae</taxon>
        <taxon>Eurycanthinae</taxon>
        <taxon>Dryococelus</taxon>
    </lineage>
</organism>
<proteinExistence type="predicted"/>
<reference evidence="2 3" key="1">
    <citation type="submission" date="2023-02" db="EMBL/GenBank/DDBJ databases">
        <title>LHISI_Scaffold_Assembly.</title>
        <authorList>
            <person name="Stuart O.P."/>
            <person name="Cleave R."/>
            <person name="Magrath M.J.L."/>
            <person name="Mikheyev A.S."/>
        </authorList>
    </citation>
    <scope>NUCLEOTIDE SEQUENCE [LARGE SCALE GENOMIC DNA]</scope>
    <source>
        <strain evidence="2">Daus_M_001</strain>
        <tissue evidence="2">Leg muscle</tissue>
    </source>
</reference>
<feature type="region of interest" description="Disordered" evidence="1">
    <location>
        <begin position="1"/>
        <end position="25"/>
    </location>
</feature>
<protein>
    <submittedName>
        <fullName evidence="2">Uncharacterized protein</fullName>
    </submittedName>
</protein>
<keyword evidence="3" id="KW-1185">Reference proteome</keyword>
<gene>
    <name evidence="2" type="ORF">PR048_020794</name>
</gene>
<sequence>MEQRWNARAGEKGDPRENPPTSGFEWHDYHVGKSKSWESNPVHITINNQPSDSHFGPRDWDRVGFVLVSSPHERYDLAVCTRDKRRAGNNELGKKQRRNAGAEGDLENPEKTHCNTRL</sequence>
<evidence type="ECO:0000256" key="1">
    <source>
        <dbReference type="SAM" id="MobiDB-lite"/>
    </source>
</evidence>
<dbReference type="Proteomes" id="UP001159363">
    <property type="component" value="Chromosome 7"/>
</dbReference>
<feature type="compositionally biased region" description="Basic and acidic residues" evidence="1">
    <location>
        <begin position="1"/>
        <end position="17"/>
    </location>
</feature>
<evidence type="ECO:0000313" key="2">
    <source>
        <dbReference type="EMBL" id="KAJ8876349.1"/>
    </source>
</evidence>
<name>A0ABQ9GWF1_9NEOP</name>
<comment type="caution">
    <text evidence="2">The sequence shown here is derived from an EMBL/GenBank/DDBJ whole genome shotgun (WGS) entry which is preliminary data.</text>
</comment>